<organism evidence="2 3">
    <name type="scientific">Peribacillus frigoritolerans</name>
    <dbReference type="NCBI Taxonomy" id="450367"/>
    <lineage>
        <taxon>Bacteria</taxon>
        <taxon>Bacillati</taxon>
        <taxon>Bacillota</taxon>
        <taxon>Bacilli</taxon>
        <taxon>Bacillales</taxon>
        <taxon>Bacillaceae</taxon>
        <taxon>Peribacillus</taxon>
    </lineage>
</organism>
<comment type="caution">
    <text evidence="2">The sequence shown here is derived from an EMBL/GenBank/DDBJ whole genome shotgun (WGS) entry which is preliminary data.</text>
</comment>
<dbReference type="AlphaFoldDB" id="A0A941J4S4"/>
<evidence type="ECO:0000313" key="2">
    <source>
        <dbReference type="EMBL" id="MBR8644252.1"/>
    </source>
</evidence>
<feature type="transmembrane region" description="Helical" evidence="1">
    <location>
        <begin position="6"/>
        <end position="23"/>
    </location>
</feature>
<protein>
    <submittedName>
        <fullName evidence="2">Uncharacterized protein</fullName>
    </submittedName>
</protein>
<proteinExistence type="predicted"/>
<evidence type="ECO:0000313" key="3">
    <source>
        <dbReference type="Proteomes" id="UP000680045"/>
    </source>
</evidence>
<gene>
    <name evidence="2" type="ORF">KEH51_05210</name>
</gene>
<reference evidence="2" key="1">
    <citation type="submission" date="2021-04" db="EMBL/GenBank/DDBJ databases">
        <title>Whole genome sequencing of Enterococci isolates from hospitalized patients.</title>
        <authorList>
            <person name="Ogoti B.M."/>
            <person name="Onyambu F.G."/>
        </authorList>
    </citation>
    <scope>NUCLEOTIDE SEQUENCE</scope>
    <source>
        <strain evidence="2">242</strain>
    </source>
</reference>
<keyword evidence="1" id="KW-0812">Transmembrane</keyword>
<evidence type="ECO:0000256" key="1">
    <source>
        <dbReference type="SAM" id="Phobius"/>
    </source>
</evidence>
<sequence length="103" mass="11750">MLGFTGGVIALVGLIAIFVSLNSQHNLQKCRELYWNMASMSIKDDFTNFYETFSLYKSIYEEGPKEKYTIQIITLARISILAVICVWGVTSLYIINQFLLVNI</sequence>
<name>A0A941J4S4_9BACI</name>
<dbReference type="EMBL" id="JAGTPW010000006">
    <property type="protein sequence ID" value="MBR8644252.1"/>
    <property type="molecule type" value="Genomic_DNA"/>
</dbReference>
<feature type="transmembrane region" description="Helical" evidence="1">
    <location>
        <begin position="75"/>
        <end position="95"/>
    </location>
</feature>
<accession>A0A941J4S4</accession>
<keyword evidence="1" id="KW-1133">Transmembrane helix</keyword>
<dbReference type="Proteomes" id="UP000680045">
    <property type="component" value="Unassembled WGS sequence"/>
</dbReference>
<keyword evidence="1" id="KW-0472">Membrane</keyword>